<protein>
    <submittedName>
        <fullName evidence="6">Extracellular solute-binding protein family 5</fullName>
    </submittedName>
</protein>
<dbReference type="SUPFAM" id="SSF53850">
    <property type="entry name" value="Periplasmic binding protein-like II"/>
    <property type="match status" value="1"/>
</dbReference>
<evidence type="ECO:0000256" key="1">
    <source>
        <dbReference type="ARBA" id="ARBA00005695"/>
    </source>
</evidence>
<evidence type="ECO:0000256" key="4">
    <source>
        <dbReference type="SAM" id="SignalP"/>
    </source>
</evidence>
<feature type="domain" description="Solute-binding protein family 5" evidence="5">
    <location>
        <begin position="63"/>
        <end position="420"/>
    </location>
</feature>
<dbReference type="PANTHER" id="PTHR30290">
    <property type="entry name" value="PERIPLASMIC BINDING COMPONENT OF ABC TRANSPORTER"/>
    <property type="match status" value="1"/>
</dbReference>
<evidence type="ECO:0000313" key="7">
    <source>
        <dbReference type="Proteomes" id="UP000008633"/>
    </source>
</evidence>
<keyword evidence="2" id="KW-0813">Transport</keyword>
<evidence type="ECO:0000313" key="6">
    <source>
        <dbReference type="EMBL" id="ADV46998.1"/>
    </source>
</evidence>
<evidence type="ECO:0000256" key="3">
    <source>
        <dbReference type="ARBA" id="ARBA00022729"/>
    </source>
</evidence>
<dbReference type="GO" id="GO:0030288">
    <property type="term" value="C:outer membrane-bounded periplasmic space"/>
    <property type="evidence" value="ECO:0007669"/>
    <property type="project" value="UniProtKB-ARBA"/>
</dbReference>
<proteinExistence type="inferred from homology"/>
<dbReference type="STRING" id="749222.Nitsa_1752"/>
<dbReference type="Pfam" id="PF00496">
    <property type="entry name" value="SBP_bac_5"/>
    <property type="match status" value="1"/>
</dbReference>
<evidence type="ECO:0000256" key="2">
    <source>
        <dbReference type="ARBA" id="ARBA00022448"/>
    </source>
</evidence>
<keyword evidence="7" id="KW-1185">Reference proteome</keyword>
<dbReference type="Proteomes" id="UP000008633">
    <property type="component" value="Chromosome"/>
</dbReference>
<dbReference type="HOGENOM" id="CLU_017028_8_6_7"/>
<name>E6X1D6_NITSE</name>
<dbReference type="GO" id="GO:1904680">
    <property type="term" value="F:peptide transmembrane transporter activity"/>
    <property type="evidence" value="ECO:0007669"/>
    <property type="project" value="TreeGrafter"/>
</dbReference>
<dbReference type="PANTHER" id="PTHR30290:SF9">
    <property type="entry name" value="OLIGOPEPTIDE-BINDING PROTEIN APPA"/>
    <property type="match status" value="1"/>
</dbReference>
<dbReference type="GO" id="GO:0015833">
    <property type="term" value="P:peptide transport"/>
    <property type="evidence" value="ECO:0007669"/>
    <property type="project" value="TreeGrafter"/>
</dbReference>
<dbReference type="GO" id="GO:0043190">
    <property type="term" value="C:ATP-binding cassette (ABC) transporter complex"/>
    <property type="evidence" value="ECO:0007669"/>
    <property type="project" value="InterPro"/>
</dbReference>
<evidence type="ECO:0000259" key="5">
    <source>
        <dbReference type="Pfam" id="PF00496"/>
    </source>
</evidence>
<keyword evidence="3 4" id="KW-0732">Signal</keyword>
<dbReference type="InterPro" id="IPR000914">
    <property type="entry name" value="SBP_5_dom"/>
</dbReference>
<dbReference type="Gene3D" id="3.90.76.10">
    <property type="entry name" value="Dipeptide-binding Protein, Domain 1"/>
    <property type="match status" value="1"/>
</dbReference>
<accession>E6X1D6</accession>
<dbReference type="PIRSF" id="PIRSF002741">
    <property type="entry name" value="MppA"/>
    <property type="match status" value="1"/>
</dbReference>
<feature type="chain" id="PRO_5003212462" evidence="4">
    <location>
        <begin position="20"/>
        <end position="504"/>
    </location>
</feature>
<dbReference type="eggNOG" id="COG0747">
    <property type="taxonomic scope" value="Bacteria"/>
</dbReference>
<reference evidence="7" key="2">
    <citation type="submission" date="2011-01" db="EMBL/GenBank/DDBJ databases">
        <title>The complete genome of Nitratifractor salsuginis DSM 16511.</title>
        <authorList>
            <consortium name="US DOE Joint Genome Institute (JGI-PGF)"/>
            <person name="Lucas S."/>
            <person name="Copeland A."/>
            <person name="Lapidus A."/>
            <person name="Bruce D."/>
            <person name="Goodwin L."/>
            <person name="Pitluck S."/>
            <person name="Kyrpides N."/>
            <person name="Mavromatis K."/>
            <person name="Ivanova N."/>
            <person name="Mikhailova N."/>
            <person name="Zeytun A."/>
            <person name="Detter J.C."/>
            <person name="Tapia R."/>
            <person name="Han C."/>
            <person name="Land M."/>
            <person name="Hauser L."/>
            <person name="Markowitz V."/>
            <person name="Cheng J.-F."/>
            <person name="Hugenholtz P."/>
            <person name="Woyke T."/>
            <person name="Wu D."/>
            <person name="Tindall B."/>
            <person name="Schuetze A."/>
            <person name="Brambilla E."/>
            <person name="Klenk H.-P."/>
            <person name="Eisen J.A."/>
        </authorList>
    </citation>
    <scope>NUCLEOTIDE SEQUENCE [LARGE SCALE GENOMIC DNA]</scope>
    <source>
        <strain evidence="7">DSM 16511 / JCM 12458 / E9I37-1</strain>
    </source>
</reference>
<dbReference type="RefSeq" id="WP_013554683.1">
    <property type="nucleotide sequence ID" value="NC_014935.1"/>
</dbReference>
<sequence length="504" mass="58428">MKRWLGIMLFLTGMLLADSATFHRAISSSPTRLNPLLATDSSSSEIADWIFNGLLKFDADGSIVPDLAQSWHFEDNRTLLFKLRQGVRWHDGHPFTARDVKFTYDFLRSDKVVTPYKSDFKYVKSVETPDEYTVRVHYAQPYFKALSIWMMGMLPEHLWKKEKDPMRSRLNKLPVGTGPYKMTKPFGINERIVLKANEHYYEHPPFIKKQIYHYIGDPATEFMMLKAGKLDIGGLSPLQLTRQAGPGFREKYAIYEQLSYSYTYLGFNLRDPKFRDRRVRRAIALGIDRQEIIDLLFFSHGSPCYGPFMPGSAVYPKDFTPEGYNPRKAKELLKQAGYDTKHPLKFTLVTNTGNETRIYAAQIIQQQLLKIGVQMKIRTMEWQAFLNTVVFPRHFEAVLLGWSLSLIPDAYSIWHSDGDKKGGFNFVGYHNPQVDRLIKESERLVDPEAFAANYRKIFKLIVRDYPYVFLYIPNSITAVSRRIKGVTPSIIGIQHNFIDWKIRD</sequence>
<dbReference type="InterPro" id="IPR039424">
    <property type="entry name" value="SBP_5"/>
</dbReference>
<dbReference type="EMBL" id="CP002452">
    <property type="protein sequence ID" value="ADV46998.1"/>
    <property type="molecule type" value="Genomic_DNA"/>
</dbReference>
<reference evidence="6 7" key="1">
    <citation type="journal article" date="2011" name="Stand. Genomic Sci.">
        <title>Complete genome sequence of Nitratifractor salsuginis type strain (E9I37-1).</title>
        <authorList>
            <person name="Anderson I."/>
            <person name="Sikorski J."/>
            <person name="Zeytun A."/>
            <person name="Nolan M."/>
            <person name="Lapidus A."/>
            <person name="Lucas S."/>
            <person name="Hammon N."/>
            <person name="Deshpande S."/>
            <person name="Cheng J.F."/>
            <person name="Tapia R."/>
            <person name="Han C."/>
            <person name="Goodwin L."/>
            <person name="Pitluck S."/>
            <person name="Liolios K."/>
            <person name="Pagani I."/>
            <person name="Ivanova N."/>
            <person name="Huntemann M."/>
            <person name="Mavromatis K."/>
            <person name="Ovchinikova G."/>
            <person name="Pati A."/>
            <person name="Chen A."/>
            <person name="Palaniappan K."/>
            <person name="Land M."/>
            <person name="Hauser L."/>
            <person name="Brambilla E.M."/>
            <person name="Ngatchou-Djao O.D."/>
            <person name="Rohde M."/>
            <person name="Tindall B.J."/>
            <person name="Goker M."/>
            <person name="Detter J.C."/>
            <person name="Woyke T."/>
            <person name="Bristow J."/>
            <person name="Eisen J.A."/>
            <person name="Markowitz V."/>
            <person name="Hugenholtz P."/>
            <person name="Klenk H.P."/>
            <person name="Kyrpides N.C."/>
        </authorList>
    </citation>
    <scope>NUCLEOTIDE SEQUENCE [LARGE SCALE GENOMIC DNA]</scope>
    <source>
        <strain evidence="7">DSM 16511 / JCM 12458 / E9I37-1</strain>
    </source>
</reference>
<dbReference type="KEGG" id="nsa:Nitsa_1752"/>
<organism evidence="6 7">
    <name type="scientific">Nitratifractor salsuginis (strain DSM 16511 / JCM 12458 / E9I37-1)</name>
    <dbReference type="NCBI Taxonomy" id="749222"/>
    <lineage>
        <taxon>Bacteria</taxon>
        <taxon>Pseudomonadati</taxon>
        <taxon>Campylobacterota</taxon>
        <taxon>Epsilonproteobacteria</taxon>
        <taxon>Campylobacterales</taxon>
        <taxon>Sulfurovaceae</taxon>
        <taxon>Nitratifractor</taxon>
    </lineage>
</organism>
<gene>
    <name evidence="6" type="ordered locus">Nitsa_1752</name>
</gene>
<dbReference type="OrthoDB" id="5469165at2"/>
<dbReference type="InterPro" id="IPR030678">
    <property type="entry name" value="Peptide/Ni-bd"/>
</dbReference>
<comment type="similarity">
    <text evidence="1">Belongs to the bacterial solute-binding protein 5 family.</text>
</comment>
<dbReference type="Gene3D" id="3.40.190.10">
    <property type="entry name" value="Periplasmic binding protein-like II"/>
    <property type="match status" value="1"/>
</dbReference>
<dbReference type="Gene3D" id="3.10.105.10">
    <property type="entry name" value="Dipeptide-binding Protein, Domain 3"/>
    <property type="match status" value="1"/>
</dbReference>
<dbReference type="CDD" id="cd08514">
    <property type="entry name" value="PBP2_AppA_like"/>
    <property type="match status" value="1"/>
</dbReference>
<feature type="signal peptide" evidence="4">
    <location>
        <begin position="1"/>
        <end position="19"/>
    </location>
</feature>
<dbReference type="AlphaFoldDB" id="E6X1D6"/>